<comment type="caution">
    <text evidence="1">The sequence shown here is derived from an EMBL/GenBank/DDBJ whole genome shotgun (WGS) entry which is preliminary data.</text>
</comment>
<dbReference type="Gene3D" id="2.80.10.50">
    <property type="match status" value="1"/>
</dbReference>
<proteinExistence type="predicted"/>
<dbReference type="EMBL" id="JAQNDO010000001">
    <property type="protein sequence ID" value="MDC0747117.1"/>
    <property type="molecule type" value="Genomic_DNA"/>
</dbReference>
<sequence length="461" mass="47454">MSILRLLGFVGLSAVFVGCGSEVAETPSGVTLWAHRFGRASNVEPVGLAGVESGGVVVAGRHYGDVDLGGGMLPAPGNNYQAYVARYDGEGKHVYSRSFGDGFAEMSNDVAVLPDGSAFIAGAFTFSFDLDGITLPYDGIDDAFVAKLDPAGKVVWAQAFGGGGSQRAMAIAAMPDGGAIVAGQLSGATDLGIGNPQDYLFGVFVIRLDAKGTPSWVQVLRGGNGFVSVEDIAVQGDTIAVVGNSGASSLDVGPGIELATVGYEGFVVAYDFDGNPIWARRVGVAEFDPTVRSVAFTGDGGLVLTGEAGGNVDFGGGVLPVESEFDANTYLLELDAASNHRRSFLYGGEGYDRGQGLAVTAGGGVILTGEMIGRMSFGEASLASNEDEYLGDVFVAELDAERNPVFARRFGGMEQQSGQRVAVDGQGRVYVAGTAVGVVDFGHGPTEASGYYETFVVAFAP</sequence>
<dbReference type="PANTHER" id="PTHR42754">
    <property type="entry name" value="ENDOGLUCANASE"/>
    <property type="match status" value="1"/>
</dbReference>
<dbReference type="RefSeq" id="WP_271925479.1">
    <property type="nucleotide sequence ID" value="NZ_JAQNDO010000001.1"/>
</dbReference>
<gene>
    <name evidence="1" type="ORF">POL67_37660</name>
</gene>
<dbReference type="PANTHER" id="PTHR42754:SF1">
    <property type="entry name" value="LIPOPROTEIN"/>
    <property type="match status" value="1"/>
</dbReference>
<dbReference type="Proteomes" id="UP001221411">
    <property type="component" value="Unassembled WGS sequence"/>
</dbReference>
<dbReference type="PROSITE" id="PS51257">
    <property type="entry name" value="PROKAR_LIPOPROTEIN"/>
    <property type="match status" value="1"/>
</dbReference>
<accession>A0ABT5F1T0</accession>
<reference evidence="1 2" key="1">
    <citation type="submission" date="2022-11" db="EMBL/GenBank/DDBJ databases">
        <title>Minimal conservation of predation-associated metabolite biosynthetic gene clusters underscores biosynthetic potential of Myxococcota including descriptions for ten novel species: Archangium lansinium sp. nov., Myxococcus landrumus sp. nov., Nannocystis bai.</title>
        <authorList>
            <person name="Ahearne A."/>
            <person name="Stevens C."/>
            <person name="Dowd S."/>
        </authorList>
    </citation>
    <scope>NUCLEOTIDE SEQUENCE [LARGE SCALE GENOMIC DNA]</scope>
    <source>
        <strain evidence="1 2">RJM3</strain>
    </source>
</reference>
<evidence type="ECO:0000313" key="1">
    <source>
        <dbReference type="EMBL" id="MDC0747117.1"/>
    </source>
</evidence>
<protein>
    <submittedName>
        <fullName evidence="1">Uncharacterized protein</fullName>
    </submittedName>
</protein>
<name>A0ABT5F1T0_9BACT</name>
<dbReference type="SUPFAM" id="SSF101898">
    <property type="entry name" value="NHL repeat"/>
    <property type="match status" value="1"/>
</dbReference>
<organism evidence="1 2">
    <name type="scientific">Polyangium mundeleinium</name>
    <dbReference type="NCBI Taxonomy" id="2995306"/>
    <lineage>
        <taxon>Bacteria</taxon>
        <taxon>Pseudomonadati</taxon>
        <taxon>Myxococcota</taxon>
        <taxon>Polyangia</taxon>
        <taxon>Polyangiales</taxon>
        <taxon>Polyangiaceae</taxon>
        <taxon>Polyangium</taxon>
    </lineage>
</organism>
<evidence type="ECO:0000313" key="2">
    <source>
        <dbReference type="Proteomes" id="UP001221411"/>
    </source>
</evidence>
<keyword evidence="2" id="KW-1185">Reference proteome</keyword>